<evidence type="ECO:0000256" key="4">
    <source>
        <dbReference type="ARBA" id="ARBA00022729"/>
    </source>
</evidence>
<dbReference type="EMBL" id="WHLY01000002">
    <property type="protein sequence ID" value="MPR32856.1"/>
    <property type="molecule type" value="Genomic_DNA"/>
</dbReference>
<evidence type="ECO:0000313" key="10">
    <source>
        <dbReference type="EMBL" id="MPR32856.1"/>
    </source>
</evidence>
<keyword evidence="10" id="KW-0575">Peroxidase</keyword>
<comment type="subcellular location">
    <subcellularLocation>
        <location evidence="1">Cell envelope</location>
    </subcellularLocation>
</comment>
<dbReference type="InterPro" id="IPR009056">
    <property type="entry name" value="Cyt_c-like_dom"/>
</dbReference>
<keyword evidence="8" id="KW-0472">Membrane</keyword>
<dbReference type="GO" id="GO:0009055">
    <property type="term" value="F:electron transfer activity"/>
    <property type="evidence" value="ECO:0007669"/>
    <property type="project" value="InterPro"/>
</dbReference>
<keyword evidence="8" id="KW-1133">Transmembrane helix</keyword>
<dbReference type="InterPro" id="IPR038352">
    <property type="entry name" value="Imelysin_sf"/>
</dbReference>
<keyword evidence="3 7" id="KW-0479">Metal-binding</keyword>
<dbReference type="AlphaFoldDB" id="A0A7C9BAR8"/>
<dbReference type="InterPro" id="IPR036909">
    <property type="entry name" value="Cyt_c-like_dom_sf"/>
</dbReference>
<feature type="transmembrane region" description="Helical" evidence="8">
    <location>
        <begin position="43"/>
        <end position="60"/>
    </location>
</feature>
<dbReference type="GO" id="GO:0030313">
    <property type="term" value="C:cell envelope"/>
    <property type="evidence" value="ECO:0007669"/>
    <property type="project" value="UniProtKB-SubCell"/>
</dbReference>
<reference evidence="10 11" key="1">
    <citation type="submission" date="2019-10" db="EMBL/GenBank/DDBJ databases">
        <title>Draft Genome Sequence of Cytophagaceae sp. SJW1-29.</title>
        <authorList>
            <person name="Choi A."/>
        </authorList>
    </citation>
    <scope>NUCLEOTIDE SEQUENCE [LARGE SCALE GENOMIC DNA]</scope>
    <source>
        <strain evidence="10 11">SJW1-29</strain>
    </source>
</reference>
<evidence type="ECO:0000256" key="7">
    <source>
        <dbReference type="PROSITE-ProRule" id="PRU00433"/>
    </source>
</evidence>
<dbReference type="InterPro" id="IPR004852">
    <property type="entry name" value="Di-haem_cyt_c_peroxidsae"/>
</dbReference>
<accession>A0A7C9BAR8</accession>
<dbReference type="InterPro" id="IPR051395">
    <property type="entry name" value="Cytochrome_c_Peroxidase/MauG"/>
</dbReference>
<dbReference type="Proteomes" id="UP000479293">
    <property type="component" value="Unassembled WGS sequence"/>
</dbReference>
<dbReference type="PROSITE" id="PS51007">
    <property type="entry name" value="CYTC"/>
    <property type="match status" value="2"/>
</dbReference>
<evidence type="ECO:0000256" key="1">
    <source>
        <dbReference type="ARBA" id="ARBA00004196"/>
    </source>
</evidence>
<feature type="domain" description="Cytochrome c" evidence="9">
    <location>
        <begin position="345"/>
        <end position="482"/>
    </location>
</feature>
<evidence type="ECO:0000313" key="11">
    <source>
        <dbReference type="Proteomes" id="UP000479293"/>
    </source>
</evidence>
<dbReference type="Pfam" id="PF03150">
    <property type="entry name" value="CCP_MauG"/>
    <property type="match status" value="1"/>
</dbReference>
<keyword evidence="5" id="KW-0560">Oxidoreductase</keyword>
<gene>
    <name evidence="10" type="ORF">GBK04_05665</name>
</gene>
<keyword evidence="2 7" id="KW-0349">Heme</keyword>
<comment type="caution">
    <text evidence="10">The sequence shown here is derived from an EMBL/GenBank/DDBJ whole genome shotgun (WGS) entry which is preliminary data.</text>
</comment>
<dbReference type="SUPFAM" id="SSF46626">
    <property type="entry name" value="Cytochrome c"/>
    <property type="match status" value="2"/>
</dbReference>
<feature type="domain" description="Cytochrome c" evidence="9">
    <location>
        <begin position="501"/>
        <end position="643"/>
    </location>
</feature>
<name>A0A7C9BAR8_9BACT</name>
<dbReference type="GO" id="GO:0004130">
    <property type="term" value="F:cytochrome-c peroxidase activity"/>
    <property type="evidence" value="ECO:0007669"/>
    <property type="project" value="TreeGrafter"/>
</dbReference>
<evidence type="ECO:0000259" key="9">
    <source>
        <dbReference type="PROSITE" id="PS51007"/>
    </source>
</evidence>
<keyword evidence="11" id="KW-1185">Reference proteome</keyword>
<keyword evidence="4" id="KW-0732">Signal</keyword>
<evidence type="ECO:0000256" key="6">
    <source>
        <dbReference type="ARBA" id="ARBA00023004"/>
    </source>
</evidence>
<keyword evidence="6 7" id="KW-0408">Iron</keyword>
<dbReference type="PANTHER" id="PTHR30600:SF10">
    <property type="entry name" value="BLL6722 PROTEIN"/>
    <property type="match status" value="1"/>
</dbReference>
<dbReference type="Gene3D" id="1.10.760.10">
    <property type="entry name" value="Cytochrome c-like domain"/>
    <property type="match status" value="2"/>
</dbReference>
<dbReference type="PANTHER" id="PTHR30600">
    <property type="entry name" value="CYTOCHROME C PEROXIDASE-RELATED"/>
    <property type="match status" value="1"/>
</dbReference>
<dbReference type="GO" id="GO:0020037">
    <property type="term" value="F:heme binding"/>
    <property type="evidence" value="ECO:0007669"/>
    <property type="project" value="InterPro"/>
</dbReference>
<sequence length="646" mass="73206">MGRSVFTAALRRISPGRSWVMDYDLAYLNRLRRGDKLMHQRKILFLVLGAYLLISFRMVSSRLLSRGIATEYTVQYYEENAVAFAQKTKVLEQDIINLSSDSSTLRRAIKSLTDCRLQYKKIEFFTAYFFDSETRSINAAPVYEVEEPTLELVEPMGLQQIEALLFDDNHLRQKPELLLQAQLLRNTASELTTLLYHFELTDAQILESLRINLIRVITLSISGYDAPELKTGIREAAVALKAMNEPLVLFIGREDIPSSDAEDLTRVLNQAIRYLDQNSDFDSFDRMTFLRDYALPLQTALARAVRGWGLELQTEDQLNYRADHLFSRGAIRFGTAASLSQAENSKRLLGEKLFAETALSGNGDRSCTTCHQPTRYFSDNLFRSTAVNPDSSLKRNTPTLLYAAVQHFQFWDGRSKNLQEQIVHVIFNPLELNADPKRISQEILNSKNYQKLLVESFPEIDNQEFTTNDIADALAAYLTTLQPFNSTFDQYVNGDLAALTDRQINGFNLFMGKAQCGTCHFLPYFNSLLPPHYDVSEVEVLGTPADADLDHPKKDSDRGRHDLYPIHFYDAAFKTPTVRNAAKTAPYMHNGAFETLTQVIEFYNRGGGTGIGLHVPDQTLSGKPLDLTPSEIEDITLFIESLTDKI</sequence>
<organism evidence="10 11">
    <name type="scientific">Salmonirosea aquatica</name>
    <dbReference type="NCBI Taxonomy" id="2654236"/>
    <lineage>
        <taxon>Bacteria</taxon>
        <taxon>Pseudomonadati</taxon>
        <taxon>Bacteroidota</taxon>
        <taxon>Cytophagia</taxon>
        <taxon>Cytophagales</taxon>
        <taxon>Spirosomataceae</taxon>
        <taxon>Salmonirosea</taxon>
    </lineage>
</organism>
<evidence type="ECO:0000256" key="3">
    <source>
        <dbReference type="ARBA" id="ARBA00022723"/>
    </source>
</evidence>
<evidence type="ECO:0000256" key="2">
    <source>
        <dbReference type="ARBA" id="ARBA00022617"/>
    </source>
</evidence>
<dbReference type="Gene3D" id="1.20.1420.20">
    <property type="entry name" value="M75 peptidase, HXXE motif"/>
    <property type="match status" value="1"/>
</dbReference>
<dbReference type="GO" id="GO:0046872">
    <property type="term" value="F:metal ion binding"/>
    <property type="evidence" value="ECO:0007669"/>
    <property type="project" value="UniProtKB-KW"/>
</dbReference>
<keyword evidence="8" id="KW-0812">Transmembrane</keyword>
<proteinExistence type="predicted"/>
<evidence type="ECO:0000256" key="8">
    <source>
        <dbReference type="SAM" id="Phobius"/>
    </source>
</evidence>
<protein>
    <submittedName>
        <fullName evidence="10">Cytochrome C peroxidase</fullName>
    </submittedName>
</protein>
<evidence type="ECO:0000256" key="5">
    <source>
        <dbReference type="ARBA" id="ARBA00023002"/>
    </source>
</evidence>